<evidence type="ECO:0008006" key="5">
    <source>
        <dbReference type="Google" id="ProtNLM"/>
    </source>
</evidence>
<evidence type="ECO:0000256" key="2">
    <source>
        <dbReference type="SAM" id="Phobius"/>
    </source>
</evidence>
<dbReference type="PhylomeDB" id="A0A0G4EGY7"/>
<name>A0A0G4EGY7_VITBC</name>
<dbReference type="Pfam" id="PF01161">
    <property type="entry name" value="PBP"/>
    <property type="match status" value="1"/>
</dbReference>
<protein>
    <recommendedName>
        <fullName evidence="5">Phosphatidylethanolamine-binding protein</fullName>
    </recommendedName>
</protein>
<dbReference type="AlphaFoldDB" id="A0A0G4EGY7"/>
<dbReference type="InterPro" id="IPR008914">
    <property type="entry name" value="PEBP"/>
</dbReference>
<dbReference type="Gene3D" id="3.90.280.10">
    <property type="entry name" value="PEBP-like"/>
    <property type="match status" value="1"/>
</dbReference>
<dbReference type="PANTHER" id="PTHR11362">
    <property type="entry name" value="PHOSPHATIDYLETHANOLAMINE-BINDING PROTEIN"/>
    <property type="match status" value="1"/>
</dbReference>
<dbReference type="InterPro" id="IPR035810">
    <property type="entry name" value="PEBP_euk"/>
</dbReference>
<dbReference type="Proteomes" id="UP000041254">
    <property type="component" value="Unassembled WGS sequence"/>
</dbReference>
<evidence type="ECO:0000256" key="1">
    <source>
        <dbReference type="ARBA" id="ARBA00007091"/>
    </source>
</evidence>
<evidence type="ECO:0000313" key="3">
    <source>
        <dbReference type="EMBL" id="CEL95729.1"/>
    </source>
</evidence>
<evidence type="ECO:0000313" key="4">
    <source>
        <dbReference type="Proteomes" id="UP000041254"/>
    </source>
</evidence>
<dbReference type="InParanoid" id="A0A0G4EGY7"/>
<reference evidence="3 4" key="1">
    <citation type="submission" date="2014-11" db="EMBL/GenBank/DDBJ databases">
        <authorList>
            <person name="Zhu J."/>
            <person name="Qi W."/>
            <person name="Song R."/>
        </authorList>
    </citation>
    <scope>NUCLEOTIDE SEQUENCE [LARGE SCALE GENOMIC DNA]</scope>
</reference>
<dbReference type="PROSITE" id="PS01220">
    <property type="entry name" value="PBP"/>
    <property type="match status" value="1"/>
</dbReference>
<keyword evidence="4" id="KW-1185">Reference proteome</keyword>
<dbReference type="VEuPathDB" id="CryptoDB:Vbra_3782"/>
<dbReference type="InterPro" id="IPR001858">
    <property type="entry name" value="Phosphatidylethanolamine-bd_CS"/>
</dbReference>
<sequence>MQQGDEESPAEMIRLLYSIIKGALSMILSPPGLILAVFLAMIFPANPFHAPGAPPRPIHRHSRLMLLPSEVPPVPVDPPAIVQPADITRASEGAEGPGGNVALSPRSWQPLNFRTTALERWLRELLDLSDADLDMGQVTLRETLDDLRKADIIPDVIPEFEPDRWVRVRFDLNTGFVGRQLSVPVEFGNEISMTDAERSPGLLLDKPPPEGSSYVLLLTDPDAPSRENPKYREFLHWAVSNIRGVSLGQGTIIETPYVPPRTPPKTGPHRYVFVLYEKKDDSPPLLPLPRSRNRINFKAHEWASSQGLELRGANFFIGKNQFQ</sequence>
<feature type="transmembrane region" description="Helical" evidence="2">
    <location>
        <begin position="22"/>
        <end position="43"/>
    </location>
</feature>
<dbReference type="EMBL" id="CDMY01000236">
    <property type="protein sequence ID" value="CEL95729.1"/>
    <property type="molecule type" value="Genomic_DNA"/>
</dbReference>
<keyword evidence="2" id="KW-0812">Transmembrane</keyword>
<comment type="similarity">
    <text evidence="1">Belongs to the phosphatidylethanolamine-binding protein family.</text>
</comment>
<proteinExistence type="inferred from homology"/>
<dbReference type="InterPro" id="IPR036610">
    <property type="entry name" value="PEBP-like_sf"/>
</dbReference>
<keyword evidence="2" id="KW-0472">Membrane</keyword>
<dbReference type="OrthoDB" id="2506647at2759"/>
<keyword evidence="2" id="KW-1133">Transmembrane helix</keyword>
<dbReference type="SUPFAM" id="SSF49777">
    <property type="entry name" value="PEBP-like"/>
    <property type="match status" value="1"/>
</dbReference>
<dbReference type="STRING" id="1169540.A0A0G4EGY7"/>
<accession>A0A0G4EGY7</accession>
<organism evidence="3 4">
    <name type="scientific">Vitrella brassicaformis (strain CCMP3155)</name>
    <dbReference type="NCBI Taxonomy" id="1169540"/>
    <lineage>
        <taxon>Eukaryota</taxon>
        <taxon>Sar</taxon>
        <taxon>Alveolata</taxon>
        <taxon>Colpodellida</taxon>
        <taxon>Vitrellaceae</taxon>
        <taxon>Vitrella</taxon>
    </lineage>
</organism>
<gene>
    <name evidence="3" type="ORF">Vbra_3782</name>
</gene>
<dbReference type="CDD" id="cd00866">
    <property type="entry name" value="PEBP_euk"/>
    <property type="match status" value="1"/>
</dbReference>
<dbReference type="PANTHER" id="PTHR11362:SF82">
    <property type="entry name" value="PHOSPHATIDYLETHANOLAMINE-BINDING PROTEIN 4"/>
    <property type="match status" value="1"/>
</dbReference>